<evidence type="ECO:0000313" key="2">
    <source>
        <dbReference type="EMBL" id="CAD8120266.1"/>
    </source>
</evidence>
<dbReference type="OrthoDB" id="285802at2759"/>
<gene>
    <name evidence="2" type="ORF">PSON_ATCC_30995.1.T1250082</name>
</gene>
<organism evidence="2 3">
    <name type="scientific">Paramecium sonneborni</name>
    <dbReference type="NCBI Taxonomy" id="65129"/>
    <lineage>
        <taxon>Eukaryota</taxon>
        <taxon>Sar</taxon>
        <taxon>Alveolata</taxon>
        <taxon>Ciliophora</taxon>
        <taxon>Intramacronucleata</taxon>
        <taxon>Oligohymenophorea</taxon>
        <taxon>Peniculida</taxon>
        <taxon>Parameciidae</taxon>
        <taxon>Paramecium</taxon>
    </lineage>
</organism>
<dbReference type="AlphaFoldDB" id="A0A8S1QWH7"/>
<dbReference type="CDD" id="cd20529">
    <property type="entry name" value="CYCLIN_CCNJ-like_rpt2"/>
    <property type="match status" value="1"/>
</dbReference>
<comment type="caution">
    <text evidence="2">The sequence shown here is derived from an EMBL/GenBank/DDBJ whole genome shotgun (WGS) entry which is preliminary data.</text>
</comment>
<feature type="domain" description="Cyclin N-terminal" evidence="1">
    <location>
        <begin position="80"/>
        <end position="187"/>
    </location>
</feature>
<dbReference type="InterPro" id="IPR006671">
    <property type="entry name" value="Cyclin_N"/>
</dbReference>
<keyword evidence="3" id="KW-1185">Reference proteome</keyword>
<dbReference type="InterPro" id="IPR039361">
    <property type="entry name" value="Cyclin"/>
</dbReference>
<dbReference type="Pfam" id="PF00134">
    <property type="entry name" value="Cyclin_N"/>
    <property type="match status" value="1"/>
</dbReference>
<sequence>MSQQEPFEHHYSNQYLEVFGCSHTNRHLYSEKMICIDCGIFLNNPNTKVYKTLKMKYNAFFNPIKILKGMMIEGLPNGPIKQRQEFIEFILQVSEKLNLSINTCFLAMNYIDEYFNKVAVNENQTYLFVSTAVMLAAKAQELDERVPFISKLKRYASMTNHPEISHFSTQDFKSAERSLIQQMEWKLQRNTLLDRIEALLSFGVIDDDDSLGQQQQKENKDSIHQQHIKLRDLQENQILYYVKEVESKYVELALQIIRDDQLYFQTDQTILALSCVAYLRKKAGLLNIWSQQLQSLTGVGAQQISSSVSQIMTLTAKSKSFKTITKLQANPQELYYQQIIVPSNTLTTVNSNHLINRQFQFEQKRQSFGDLAMQKPKVPLLQSQSTAHLGDFSKQHLQHKNIIFTTCNNYTYLNDNITVGSNNYISSHTVHHNHNGELDKKYEQVHKVGSNLIRQLQ</sequence>
<dbReference type="Proteomes" id="UP000692954">
    <property type="component" value="Unassembled WGS sequence"/>
</dbReference>
<evidence type="ECO:0000313" key="3">
    <source>
        <dbReference type="Proteomes" id="UP000692954"/>
    </source>
</evidence>
<protein>
    <recommendedName>
        <fullName evidence="1">Cyclin N-terminal domain-containing protein</fullName>
    </recommendedName>
</protein>
<proteinExistence type="predicted"/>
<accession>A0A8S1QWH7</accession>
<dbReference type="PANTHER" id="PTHR10177">
    <property type="entry name" value="CYCLINS"/>
    <property type="match status" value="1"/>
</dbReference>
<evidence type="ECO:0000259" key="1">
    <source>
        <dbReference type="Pfam" id="PF00134"/>
    </source>
</evidence>
<dbReference type="EMBL" id="CAJJDN010000125">
    <property type="protein sequence ID" value="CAD8120266.1"/>
    <property type="molecule type" value="Genomic_DNA"/>
</dbReference>
<reference evidence="2" key="1">
    <citation type="submission" date="2021-01" db="EMBL/GenBank/DDBJ databases">
        <authorList>
            <consortium name="Genoscope - CEA"/>
            <person name="William W."/>
        </authorList>
    </citation>
    <scope>NUCLEOTIDE SEQUENCE</scope>
</reference>
<dbReference type="FunFam" id="1.10.472.10:FF:000165">
    <property type="entry name" value="Uncharacterized protein"/>
    <property type="match status" value="1"/>
</dbReference>
<name>A0A8S1QWH7_9CILI</name>